<evidence type="ECO:0000256" key="5">
    <source>
        <dbReference type="ARBA" id="ARBA00022989"/>
    </source>
</evidence>
<keyword evidence="2" id="KW-0813">Transport</keyword>
<dbReference type="InterPro" id="IPR013657">
    <property type="entry name" value="SCL35B1-4/HUT1"/>
</dbReference>
<dbReference type="OrthoDB" id="999962at2759"/>
<keyword evidence="6 8" id="KW-0472">Membrane</keyword>
<dbReference type="PANTHER" id="PTHR10778:SF4">
    <property type="entry name" value="NUCLEOTIDE SUGAR TRANSPORTER SLC35B4"/>
    <property type="match status" value="1"/>
</dbReference>
<dbReference type="GO" id="GO:0005464">
    <property type="term" value="F:UDP-xylose transmembrane transporter activity"/>
    <property type="evidence" value="ECO:0007669"/>
    <property type="project" value="TreeGrafter"/>
</dbReference>
<keyword evidence="10" id="KW-1185">Reference proteome</keyword>
<protein>
    <submittedName>
        <fullName evidence="9">UAA transporter family-domain-containing protein</fullName>
    </submittedName>
</protein>
<keyword evidence="4 8" id="KW-0812">Transmembrane</keyword>
<dbReference type="PANTHER" id="PTHR10778">
    <property type="entry name" value="SOLUTE CARRIER FAMILY 35 MEMBER B"/>
    <property type="match status" value="1"/>
</dbReference>
<evidence type="ECO:0000256" key="3">
    <source>
        <dbReference type="ARBA" id="ARBA00022597"/>
    </source>
</evidence>
<evidence type="ECO:0000256" key="8">
    <source>
        <dbReference type="SAM" id="Phobius"/>
    </source>
</evidence>
<comment type="subcellular location">
    <subcellularLocation>
        <location evidence="1">Endomembrane system</location>
        <topology evidence="1">Multi-pass membrane protein</topology>
    </subcellularLocation>
</comment>
<feature type="compositionally biased region" description="Basic and acidic residues" evidence="7">
    <location>
        <begin position="69"/>
        <end position="91"/>
    </location>
</feature>
<accession>A0A8H7ZWW6</accession>
<feature type="transmembrane region" description="Helical" evidence="8">
    <location>
        <begin position="199"/>
        <end position="219"/>
    </location>
</feature>
<dbReference type="GO" id="GO:0005462">
    <property type="term" value="F:UDP-N-acetylglucosamine transmembrane transporter activity"/>
    <property type="evidence" value="ECO:0007669"/>
    <property type="project" value="TreeGrafter"/>
</dbReference>
<gene>
    <name evidence="9" type="ORF">BJ554DRAFT_6975</name>
</gene>
<evidence type="ECO:0000256" key="2">
    <source>
        <dbReference type="ARBA" id="ARBA00022448"/>
    </source>
</evidence>
<dbReference type="Pfam" id="PF08449">
    <property type="entry name" value="UAA"/>
    <property type="match status" value="1"/>
</dbReference>
<proteinExistence type="predicted"/>
<evidence type="ECO:0000256" key="6">
    <source>
        <dbReference type="ARBA" id="ARBA00023136"/>
    </source>
</evidence>
<evidence type="ECO:0000256" key="1">
    <source>
        <dbReference type="ARBA" id="ARBA00004127"/>
    </source>
</evidence>
<comment type="caution">
    <text evidence="9">The sequence shown here is derived from an EMBL/GenBank/DDBJ whole genome shotgun (WGS) entry which is preliminary data.</text>
</comment>
<dbReference type="GO" id="GO:0005789">
    <property type="term" value="C:endoplasmic reticulum membrane"/>
    <property type="evidence" value="ECO:0007669"/>
    <property type="project" value="TreeGrafter"/>
</dbReference>
<dbReference type="Proteomes" id="UP000673691">
    <property type="component" value="Unassembled WGS sequence"/>
</dbReference>
<dbReference type="EMBL" id="JAEFCI010004482">
    <property type="protein sequence ID" value="KAG5460921.1"/>
    <property type="molecule type" value="Genomic_DNA"/>
</dbReference>
<keyword evidence="3" id="KW-0762">Sugar transport</keyword>
<evidence type="ECO:0000256" key="7">
    <source>
        <dbReference type="SAM" id="MobiDB-lite"/>
    </source>
</evidence>
<keyword evidence="5 8" id="KW-1133">Transmembrane helix</keyword>
<name>A0A8H7ZWW6_9FUNG</name>
<feature type="region of interest" description="Disordered" evidence="7">
    <location>
        <begin position="1"/>
        <end position="111"/>
    </location>
</feature>
<feature type="compositionally biased region" description="Pro residues" evidence="7">
    <location>
        <begin position="36"/>
        <end position="49"/>
    </location>
</feature>
<evidence type="ECO:0000313" key="10">
    <source>
        <dbReference type="Proteomes" id="UP000673691"/>
    </source>
</evidence>
<sequence length="254" mass="27799">SDGDAARPGRSEPQTIHASHLRDARAGRPAETPCKPCTPPPVPAHLPPPRPRRARSHSEVADGGVARRRPAEEARNTTRERASRHSAEGRARLVAQAQQQPTAPSQGNSFSLRCGAPYPEQGGAIFTVWNPRRLIPVFCVASIRDAPSSGHLITFAQFLVVATEGFLSHLEVPAARLQAPRARDYVPRLPPTVIPIHRWMALVVMFFAVSVLNNWALAYDVSMPIHIIFRSGGLIVSLILGRLVLGKRWVCPKD</sequence>
<feature type="transmembrane region" description="Helical" evidence="8">
    <location>
        <begin position="225"/>
        <end position="245"/>
    </location>
</feature>
<dbReference type="AlphaFoldDB" id="A0A8H7ZWW6"/>
<feature type="compositionally biased region" description="Basic and acidic residues" evidence="7">
    <location>
        <begin position="1"/>
        <end position="10"/>
    </location>
</feature>
<feature type="compositionally biased region" description="Low complexity" evidence="7">
    <location>
        <begin position="95"/>
        <end position="106"/>
    </location>
</feature>
<feature type="non-terminal residue" evidence="9">
    <location>
        <position position="1"/>
    </location>
</feature>
<reference evidence="9 10" key="1">
    <citation type="journal article" name="Sci. Rep.">
        <title>Genome-scale phylogenetic analyses confirm Olpidium as the closest living zoosporic fungus to the non-flagellated, terrestrial fungi.</title>
        <authorList>
            <person name="Chang Y."/>
            <person name="Rochon D."/>
            <person name="Sekimoto S."/>
            <person name="Wang Y."/>
            <person name="Chovatia M."/>
            <person name="Sandor L."/>
            <person name="Salamov A."/>
            <person name="Grigoriev I.V."/>
            <person name="Stajich J.E."/>
            <person name="Spatafora J.W."/>
        </authorList>
    </citation>
    <scope>NUCLEOTIDE SEQUENCE [LARGE SCALE GENOMIC DNA]</scope>
    <source>
        <strain evidence="9">S191</strain>
    </source>
</reference>
<evidence type="ECO:0000256" key="4">
    <source>
        <dbReference type="ARBA" id="ARBA00022692"/>
    </source>
</evidence>
<organism evidence="9 10">
    <name type="scientific">Olpidium bornovanus</name>
    <dbReference type="NCBI Taxonomy" id="278681"/>
    <lineage>
        <taxon>Eukaryota</taxon>
        <taxon>Fungi</taxon>
        <taxon>Fungi incertae sedis</taxon>
        <taxon>Olpidiomycota</taxon>
        <taxon>Olpidiomycotina</taxon>
        <taxon>Olpidiomycetes</taxon>
        <taxon>Olpidiales</taxon>
        <taxon>Olpidiaceae</taxon>
        <taxon>Olpidium</taxon>
    </lineage>
</organism>
<evidence type="ECO:0000313" key="9">
    <source>
        <dbReference type="EMBL" id="KAG5460921.1"/>
    </source>
</evidence>
<dbReference type="GO" id="GO:0000139">
    <property type="term" value="C:Golgi membrane"/>
    <property type="evidence" value="ECO:0007669"/>
    <property type="project" value="TreeGrafter"/>
</dbReference>